<dbReference type="InterPro" id="IPR037293">
    <property type="entry name" value="Gal_Oxidase_central_sf"/>
</dbReference>
<dbReference type="SUPFAM" id="SSF81296">
    <property type="entry name" value="E set domains"/>
    <property type="match status" value="1"/>
</dbReference>
<dbReference type="Gene3D" id="2.60.40.10">
    <property type="entry name" value="Immunoglobulins"/>
    <property type="match status" value="1"/>
</dbReference>
<dbReference type="InterPro" id="IPR014756">
    <property type="entry name" value="Ig_E-set"/>
</dbReference>
<gene>
    <name evidence="3" type="ORF">Tci_839951</name>
</gene>
<dbReference type="Pfam" id="PF07250">
    <property type="entry name" value="Glyoxal_oxid_N"/>
    <property type="match status" value="1"/>
</dbReference>
<reference evidence="3" key="1">
    <citation type="journal article" date="2019" name="Sci. Rep.">
        <title>Draft genome of Tanacetum cinerariifolium, the natural source of mosquito coil.</title>
        <authorList>
            <person name="Yamashiro T."/>
            <person name="Shiraishi A."/>
            <person name="Satake H."/>
            <person name="Nakayama K."/>
        </authorList>
    </citation>
    <scope>NUCLEOTIDE SEQUENCE</scope>
</reference>
<evidence type="ECO:0000313" key="3">
    <source>
        <dbReference type="EMBL" id="GFC67981.1"/>
    </source>
</evidence>
<dbReference type="PANTHER" id="PTHR32208">
    <property type="entry name" value="SECRETED PROTEIN-RELATED"/>
    <property type="match status" value="1"/>
</dbReference>
<sequence length="167" mass="18283">MNTSVPAQSSCGRIKATAKNPVWEMEDMPVGRIMGDMVMLPTGDVIINGAQAGSQGFELASKPCLSPVLYQPDEPVELKIEAFSPKYLSPWYKMMRPTIEELPEKINYGDTFDIDVTGVLPMLFGYPEVNIASAPFATHSFSQGQRLVKLAVLSRTIVGLGTVRLEC</sequence>
<feature type="domain" description="Galactose oxidase-like Early set" evidence="2">
    <location>
        <begin position="96"/>
        <end position="154"/>
    </location>
</feature>
<dbReference type="InterPro" id="IPR015202">
    <property type="entry name" value="GO-like_E_set"/>
</dbReference>
<organism evidence="3">
    <name type="scientific">Tanacetum cinerariifolium</name>
    <name type="common">Dalmatian daisy</name>
    <name type="synonym">Chrysanthemum cinerariifolium</name>
    <dbReference type="NCBI Taxonomy" id="118510"/>
    <lineage>
        <taxon>Eukaryota</taxon>
        <taxon>Viridiplantae</taxon>
        <taxon>Streptophyta</taxon>
        <taxon>Embryophyta</taxon>
        <taxon>Tracheophyta</taxon>
        <taxon>Spermatophyta</taxon>
        <taxon>Magnoliopsida</taxon>
        <taxon>eudicotyledons</taxon>
        <taxon>Gunneridae</taxon>
        <taxon>Pentapetalae</taxon>
        <taxon>asterids</taxon>
        <taxon>campanulids</taxon>
        <taxon>Asterales</taxon>
        <taxon>Asteraceae</taxon>
        <taxon>Asteroideae</taxon>
        <taxon>Anthemideae</taxon>
        <taxon>Anthemidinae</taxon>
        <taxon>Tanacetum</taxon>
    </lineage>
</organism>
<dbReference type="InterPro" id="IPR009880">
    <property type="entry name" value="Glyoxal_oxidase_N"/>
</dbReference>
<name>A0A699QFC7_TANCI</name>
<accession>A0A699QFC7</accession>
<dbReference type="Pfam" id="PF09118">
    <property type="entry name" value="GO-like_E_set"/>
    <property type="match status" value="1"/>
</dbReference>
<dbReference type="Gene3D" id="2.130.10.80">
    <property type="entry name" value="Galactose oxidase/kelch, beta-propeller"/>
    <property type="match status" value="1"/>
</dbReference>
<proteinExistence type="predicted"/>
<feature type="domain" description="Glyoxal oxidase N-terminal" evidence="1">
    <location>
        <begin position="3"/>
        <end position="87"/>
    </location>
</feature>
<comment type="caution">
    <text evidence="3">The sequence shown here is derived from an EMBL/GenBank/DDBJ whole genome shotgun (WGS) entry which is preliminary data.</text>
</comment>
<dbReference type="EMBL" id="BKCJ011018003">
    <property type="protein sequence ID" value="GFC67981.1"/>
    <property type="molecule type" value="Genomic_DNA"/>
</dbReference>
<dbReference type="InterPro" id="IPR013783">
    <property type="entry name" value="Ig-like_fold"/>
</dbReference>
<protein>
    <submittedName>
        <fullName evidence="3">Uncharacterized protein</fullName>
    </submittedName>
</protein>
<dbReference type="PANTHER" id="PTHR32208:SF21">
    <property type="entry name" value="LOW QUALITY PROTEIN: ALDEHYDE OXIDASE GLOX-LIKE"/>
    <property type="match status" value="1"/>
</dbReference>
<feature type="non-terminal residue" evidence="3">
    <location>
        <position position="167"/>
    </location>
</feature>
<evidence type="ECO:0000259" key="2">
    <source>
        <dbReference type="Pfam" id="PF09118"/>
    </source>
</evidence>
<evidence type="ECO:0000259" key="1">
    <source>
        <dbReference type="Pfam" id="PF07250"/>
    </source>
</evidence>
<dbReference type="AlphaFoldDB" id="A0A699QFC7"/>